<evidence type="ECO:0000313" key="2">
    <source>
        <dbReference type="Proteomes" id="UP001056120"/>
    </source>
</evidence>
<comment type="caution">
    <text evidence="1">The sequence shown here is derived from an EMBL/GenBank/DDBJ whole genome shotgun (WGS) entry which is preliminary data.</text>
</comment>
<reference evidence="2" key="1">
    <citation type="journal article" date="2022" name="Mol. Ecol. Resour.">
        <title>The genomes of chicory, endive, great burdock and yacon provide insights into Asteraceae palaeo-polyploidization history and plant inulin production.</title>
        <authorList>
            <person name="Fan W."/>
            <person name="Wang S."/>
            <person name="Wang H."/>
            <person name="Wang A."/>
            <person name="Jiang F."/>
            <person name="Liu H."/>
            <person name="Zhao H."/>
            <person name="Xu D."/>
            <person name="Zhang Y."/>
        </authorList>
    </citation>
    <scope>NUCLEOTIDE SEQUENCE [LARGE SCALE GENOMIC DNA]</scope>
    <source>
        <strain evidence="2">cv. Yunnan</strain>
    </source>
</reference>
<organism evidence="1 2">
    <name type="scientific">Smallanthus sonchifolius</name>
    <dbReference type="NCBI Taxonomy" id="185202"/>
    <lineage>
        <taxon>Eukaryota</taxon>
        <taxon>Viridiplantae</taxon>
        <taxon>Streptophyta</taxon>
        <taxon>Embryophyta</taxon>
        <taxon>Tracheophyta</taxon>
        <taxon>Spermatophyta</taxon>
        <taxon>Magnoliopsida</taxon>
        <taxon>eudicotyledons</taxon>
        <taxon>Gunneridae</taxon>
        <taxon>Pentapetalae</taxon>
        <taxon>asterids</taxon>
        <taxon>campanulids</taxon>
        <taxon>Asterales</taxon>
        <taxon>Asteraceae</taxon>
        <taxon>Asteroideae</taxon>
        <taxon>Heliantheae alliance</taxon>
        <taxon>Millerieae</taxon>
        <taxon>Smallanthus</taxon>
    </lineage>
</organism>
<accession>A0ACB9IWJ2</accession>
<evidence type="ECO:0000313" key="1">
    <source>
        <dbReference type="EMBL" id="KAI3812467.1"/>
    </source>
</evidence>
<reference evidence="1 2" key="2">
    <citation type="journal article" date="2022" name="Mol. Ecol. Resour.">
        <title>The genomes of chicory, endive, great burdock and yacon provide insights into Asteraceae paleo-polyploidization history and plant inulin production.</title>
        <authorList>
            <person name="Fan W."/>
            <person name="Wang S."/>
            <person name="Wang H."/>
            <person name="Wang A."/>
            <person name="Jiang F."/>
            <person name="Liu H."/>
            <person name="Zhao H."/>
            <person name="Xu D."/>
            <person name="Zhang Y."/>
        </authorList>
    </citation>
    <scope>NUCLEOTIDE SEQUENCE [LARGE SCALE GENOMIC DNA]</scope>
    <source>
        <strain evidence="2">cv. Yunnan</strain>
        <tissue evidence="1">Leaves</tissue>
    </source>
</reference>
<gene>
    <name evidence="1" type="ORF">L1987_17177</name>
</gene>
<protein>
    <submittedName>
        <fullName evidence="1">Uncharacterized protein</fullName>
    </submittedName>
</protein>
<proteinExistence type="predicted"/>
<name>A0ACB9IWJ2_9ASTR</name>
<dbReference type="EMBL" id="CM042023">
    <property type="protein sequence ID" value="KAI3812467.1"/>
    <property type="molecule type" value="Genomic_DNA"/>
</dbReference>
<sequence>MSTFNQLLDLQLQEQVCYVHCGFCTTVLLVIVPCRCSSMVVTVKCGHCTNLLSVNMQMIRSTFLPLHFFSSADNQQEPIVEAGGGEEEVPKLTLSKQSSSLLISSSSSVEDNDDDDDDDLKAVNHVVNKPPEKRQRAPSVYNKFIKEEIRRLKTQHPNMSHKHAFSAAAKNWAHSPPIQEDEDDKSKGLGGELKEMEAWLSVARTCRFLHKEMVS</sequence>
<keyword evidence="2" id="KW-1185">Reference proteome</keyword>
<dbReference type="Proteomes" id="UP001056120">
    <property type="component" value="Linkage Group LG06"/>
</dbReference>